<evidence type="ECO:0000256" key="2">
    <source>
        <dbReference type="ARBA" id="ARBA00023002"/>
    </source>
</evidence>
<dbReference type="InterPro" id="IPR002347">
    <property type="entry name" value="SDR_fam"/>
</dbReference>
<dbReference type="InterPro" id="IPR036291">
    <property type="entry name" value="NAD(P)-bd_dom_sf"/>
</dbReference>
<accession>A0ABV5SH95</accession>
<evidence type="ECO:0000256" key="3">
    <source>
        <dbReference type="RuleBase" id="RU000363"/>
    </source>
</evidence>
<reference evidence="5 6" key="1">
    <citation type="submission" date="2024-09" db="EMBL/GenBank/DDBJ databases">
        <authorList>
            <person name="Sun Q."/>
            <person name="Mori K."/>
        </authorList>
    </citation>
    <scope>NUCLEOTIDE SEQUENCE [LARGE SCALE GENOMIC DNA]</scope>
    <source>
        <strain evidence="5 6">JCM 3143</strain>
    </source>
</reference>
<comment type="similarity">
    <text evidence="1 3">Belongs to the short-chain dehydrogenases/reductases (SDR) family.</text>
</comment>
<organism evidence="5 6">
    <name type="scientific">Nonomuraea helvata</name>
    <dbReference type="NCBI Taxonomy" id="37484"/>
    <lineage>
        <taxon>Bacteria</taxon>
        <taxon>Bacillati</taxon>
        <taxon>Actinomycetota</taxon>
        <taxon>Actinomycetes</taxon>
        <taxon>Streptosporangiales</taxon>
        <taxon>Streptosporangiaceae</taxon>
        <taxon>Nonomuraea</taxon>
    </lineage>
</organism>
<evidence type="ECO:0000256" key="1">
    <source>
        <dbReference type="ARBA" id="ARBA00006484"/>
    </source>
</evidence>
<dbReference type="PANTHER" id="PTHR44169">
    <property type="entry name" value="NADPH-DEPENDENT 1-ACYLDIHYDROXYACETONE PHOSPHATE REDUCTASE"/>
    <property type="match status" value="1"/>
</dbReference>
<keyword evidence="2" id="KW-0560">Oxidoreductase</keyword>
<proteinExistence type="inferred from homology"/>
<name>A0ABV5SH95_9ACTN</name>
<evidence type="ECO:0000313" key="6">
    <source>
        <dbReference type="Proteomes" id="UP001589532"/>
    </source>
</evidence>
<comment type="caution">
    <text evidence="5">The sequence shown here is derived from an EMBL/GenBank/DDBJ whole genome shotgun (WGS) entry which is preliminary data.</text>
</comment>
<dbReference type="PRINTS" id="PR00080">
    <property type="entry name" value="SDRFAMILY"/>
</dbReference>
<dbReference type="PRINTS" id="PR00081">
    <property type="entry name" value="GDHRDH"/>
</dbReference>
<dbReference type="InterPro" id="IPR057326">
    <property type="entry name" value="KR_dom"/>
</dbReference>
<dbReference type="PANTHER" id="PTHR44169:SF6">
    <property type="entry name" value="NADPH-DEPENDENT 1-ACYLDIHYDROXYACETONE PHOSPHATE REDUCTASE"/>
    <property type="match status" value="1"/>
</dbReference>
<sequence length="285" mass="30796">MTGAMTGTMTGTMTGKVCLVTGASSGIGRATALELLRAGHTVYGLARRVEKMDVIQDAGGHAIGADVTSEADLDRAVQAVLDQHQRIDVLVNNAGTAVHGAAEEVPMERARQVFEVNLFGLARLTQLVLPQMRERRSGTIVNISSIAGEISLPLGAWYHASKHALEAYSDSLRQEVARFGVRVVVVQPGIIKTGFEDDTPRQLREISGHGPYAEVAEWMARRAEEGFGPGSKASDPRVVGRAVAEIVAARDPKPRYAVGHLADLLLWVNRLLPDRLYDKMVTRQA</sequence>
<dbReference type="Proteomes" id="UP001589532">
    <property type="component" value="Unassembled WGS sequence"/>
</dbReference>
<evidence type="ECO:0000313" key="5">
    <source>
        <dbReference type="EMBL" id="MFB9630183.1"/>
    </source>
</evidence>
<dbReference type="EMBL" id="JBHMBW010000080">
    <property type="protein sequence ID" value="MFB9630183.1"/>
    <property type="molecule type" value="Genomic_DNA"/>
</dbReference>
<dbReference type="Pfam" id="PF00106">
    <property type="entry name" value="adh_short"/>
    <property type="match status" value="1"/>
</dbReference>
<feature type="domain" description="Ketoreductase" evidence="4">
    <location>
        <begin position="16"/>
        <end position="194"/>
    </location>
</feature>
<gene>
    <name evidence="5" type="ORF">ACFFSA_44520</name>
</gene>
<dbReference type="NCBIfam" id="NF004826">
    <property type="entry name" value="PRK06182.1"/>
    <property type="match status" value="1"/>
</dbReference>
<dbReference type="RefSeq" id="WP_345002769.1">
    <property type="nucleotide sequence ID" value="NZ_BAAAXV010000012.1"/>
</dbReference>
<dbReference type="SUPFAM" id="SSF51735">
    <property type="entry name" value="NAD(P)-binding Rossmann-fold domains"/>
    <property type="match status" value="1"/>
</dbReference>
<dbReference type="SMART" id="SM00822">
    <property type="entry name" value="PKS_KR"/>
    <property type="match status" value="1"/>
</dbReference>
<protein>
    <submittedName>
        <fullName evidence="5">Oxidoreductase</fullName>
    </submittedName>
</protein>
<evidence type="ECO:0000259" key="4">
    <source>
        <dbReference type="SMART" id="SM00822"/>
    </source>
</evidence>
<dbReference type="CDD" id="cd05374">
    <property type="entry name" value="17beta-HSD-like_SDR_c"/>
    <property type="match status" value="1"/>
</dbReference>
<keyword evidence="6" id="KW-1185">Reference proteome</keyword>
<dbReference type="Gene3D" id="3.40.50.720">
    <property type="entry name" value="NAD(P)-binding Rossmann-like Domain"/>
    <property type="match status" value="1"/>
</dbReference>